<evidence type="ECO:0000313" key="2">
    <source>
        <dbReference type="EMBL" id="PVY45423.1"/>
    </source>
</evidence>
<dbReference type="EMBL" id="QEKK01000026">
    <property type="protein sequence ID" value="PVY45423.1"/>
    <property type="molecule type" value="Genomic_DNA"/>
</dbReference>
<dbReference type="Proteomes" id="UP000245778">
    <property type="component" value="Unassembled WGS sequence"/>
</dbReference>
<name>A0A2U1BA05_9FIRM</name>
<protein>
    <submittedName>
        <fullName evidence="1">Uncharacterized protein</fullName>
    </submittedName>
</protein>
<feature type="non-terminal residue" evidence="1">
    <location>
        <position position="1"/>
    </location>
</feature>
<evidence type="ECO:0000313" key="1">
    <source>
        <dbReference type="EMBL" id="PVY45357.1"/>
    </source>
</evidence>
<dbReference type="AlphaFoldDB" id="A0A2U1BA05"/>
<accession>A0A2U1BA05</accession>
<gene>
    <name evidence="2" type="ORF">C7373_1261</name>
    <name evidence="1" type="ORF">C7373_12712</name>
</gene>
<sequence length="29" mass="3161">EANTADKVFLEASIKILDAIEDISLNITI</sequence>
<evidence type="ECO:0000313" key="3">
    <source>
        <dbReference type="Proteomes" id="UP000245778"/>
    </source>
</evidence>
<organism evidence="1 3">
    <name type="scientific">Intestinimonas butyriciproducens</name>
    <dbReference type="NCBI Taxonomy" id="1297617"/>
    <lineage>
        <taxon>Bacteria</taxon>
        <taxon>Bacillati</taxon>
        <taxon>Bacillota</taxon>
        <taxon>Clostridia</taxon>
        <taxon>Eubacteriales</taxon>
        <taxon>Intestinimonas</taxon>
    </lineage>
</organism>
<proteinExistence type="predicted"/>
<dbReference type="EMBL" id="QEKK01000027">
    <property type="protein sequence ID" value="PVY45357.1"/>
    <property type="molecule type" value="Genomic_DNA"/>
</dbReference>
<reference evidence="1 3" key="1">
    <citation type="submission" date="2018-04" db="EMBL/GenBank/DDBJ databases">
        <title>Genomic Encyclopedia of Type Strains, Phase IV (KMG-IV): sequencing the most valuable type-strain genomes for metagenomic binning, comparative biology and taxonomic classification.</title>
        <authorList>
            <person name="Goeker M."/>
        </authorList>
    </citation>
    <scope>NUCLEOTIDE SEQUENCE [LARGE SCALE GENOMIC DNA]</scope>
    <source>
        <strain evidence="1 3">DSM 26588</strain>
    </source>
</reference>
<comment type="caution">
    <text evidence="1">The sequence shown here is derived from an EMBL/GenBank/DDBJ whole genome shotgun (WGS) entry which is preliminary data.</text>
</comment>